<dbReference type="Proteomes" id="UP001159364">
    <property type="component" value="Linkage Group LG01"/>
</dbReference>
<dbReference type="Pfam" id="PF01490">
    <property type="entry name" value="Aa_trans"/>
    <property type="match status" value="1"/>
</dbReference>
<evidence type="ECO:0000256" key="6">
    <source>
        <dbReference type="ARBA" id="ARBA00023136"/>
    </source>
</evidence>
<evidence type="ECO:0000256" key="3">
    <source>
        <dbReference type="ARBA" id="ARBA00022692"/>
    </source>
</evidence>
<dbReference type="EMBL" id="JAIWQS010000001">
    <property type="protein sequence ID" value="KAJ8774848.1"/>
    <property type="molecule type" value="Genomic_DNA"/>
</dbReference>
<name>A0AAV8U961_9ROSI</name>
<gene>
    <name evidence="9" type="ORF">K2173_018107</name>
</gene>
<dbReference type="GO" id="GO:0016020">
    <property type="term" value="C:membrane"/>
    <property type="evidence" value="ECO:0007669"/>
    <property type="project" value="UniProtKB-SubCell"/>
</dbReference>
<evidence type="ECO:0000313" key="10">
    <source>
        <dbReference type="Proteomes" id="UP001159364"/>
    </source>
</evidence>
<feature type="transmembrane region" description="Helical" evidence="7">
    <location>
        <begin position="28"/>
        <end position="46"/>
    </location>
</feature>
<reference evidence="9 10" key="1">
    <citation type="submission" date="2021-09" db="EMBL/GenBank/DDBJ databases">
        <title>Genomic insights and catalytic innovation underlie evolution of tropane alkaloids biosynthesis.</title>
        <authorList>
            <person name="Wang Y.-J."/>
            <person name="Tian T."/>
            <person name="Huang J.-P."/>
            <person name="Huang S.-X."/>
        </authorList>
    </citation>
    <scope>NUCLEOTIDE SEQUENCE [LARGE SCALE GENOMIC DNA]</scope>
    <source>
        <strain evidence="9">KIB-2018</strain>
        <tissue evidence="9">Leaf</tissue>
    </source>
</reference>
<evidence type="ECO:0000256" key="1">
    <source>
        <dbReference type="ARBA" id="ARBA00004370"/>
    </source>
</evidence>
<keyword evidence="6 7" id="KW-0472">Membrane</keyword>
<dbReference type="AlphaFoldDB" id="A0AAV8U961"/>
<feature type="transmembrane region" description="Helical" evidence="7">
    <location>
        <begin position="164"/>
        <end position="185"/>
    </location>
</feature>
<sequence length="189" mass="20716">MVDLGAMDVVITEGVMFYLKNRPPLETFSGFLVFFYGLGVVVYAFEGIGMVLPLKSEAKHKAKFGKVLALCTTFIALLCGRFGVLSYFAFGDDTKDIITINLGVGILSALVMERRYYGSRYSLRLRWVAILGVSLIALLVPNFVDFLALVGNSGWRGFILDNVIIAFGFTVAVSGAWISLLEILAAKYS</sequence>
<feature type="transmembrane region" description="Helical" evidence="7">
    <location>
        <begin position="125"/>
        <end position="144"/>
    </location>
</feature>
<evidence type="ECO:0000256" key="2">
    <source>
        <dbReference type="ARBA" id="ARBA00022448"/>
    </source>
</evidence>
<evidence type="ECO:0000256" key="4">
    <source>
        <dbReference type="ARBA" id="ARBA00022970"/>
    </source>
</evidence>
<feature type="transmembrane region" description="Helical" evidence="7">
    <location>
        <begin position="67"/>
        <end position="90"/>
    </location>
</feature>
<keyword evidence="10" id="KW-1185">Reference proteome</keyword>
<keyword evidence="4" id="KW-0029">Amino-acid transport</keyword>
<accession>A0AAV8U961</accession>
<proteinExistence type="predicted"/>
<dbReference type="InterPro" id="IPR013057">
    <property type="entry name" value="AA_transpt_TM"/>
</dbReference>
<feature type="transmembrane region" description="Helical" evidence="7">
    <location>
        <begin position="96"/>
        <end position="113"/>
    </location>
</feature>
<dbReference type="GO" id="GO:0006865">
    <property type="term" value="P:amino acid transport"/>
    <property type="evidence" value="ECO:0007669"/>
    <property type="project" value="UniProtKB-KW"/>
</dbReference>
<organism evidence="9 10">
    <name type="scientific">Erythroxylum novogranatense</name>
    <dbReference type="NCBI Taxonomy" id="1862640"/>
    <lineage>
        <taxon>Eukaryota</taxon>
        <taxon>Viridiplantae</taxon>
        <taxon>Streptophyta</taxon>
        <taxon>Embryophyta</taxon>
        <taxon>Tracheophyta</taxon>
        <taxon>Spermatophyta</taxon>
        <taxon>Magnoliopsida</taxon>
        <taxon>eudicotyledons</taxon>
        <taxon>Gunneridae</taxon>
        <taxon>Pentapetalae</taxon>
        <taxon>rosids</taxon>
        <taxon>fabids</taxon>
        <taxon>Malpighiales</taxon>
        <taxon>Erythroxylaceae</taxon>
        <taxon>Erythroxylum</taxon>
    </lineage>
</organism>
<keyword evidence="3 7" id="KW-0812">Transmembrane</keyword>
<comment type="subcellular location">
    <subcellularLocation>
        <location evidence="1">Membrane</location>
    </subcellularLocation>
</comment>
<feature type="domain" description="Amino acid transporter transmembrane" evidence="8">
    <location>
        <begin position="28"/>
        <end position="103"/>
    </location>
</feature>
<keyword evidence="5 7" id="KW-1133">Transmembrane helix</keyword>
<evidence type="ECO:0000256" key="7">
    <source>
        <dbReference type="SAM" id="Phobius"/>
    </source>
</evidence>
<evidence type="ECO:0000313" key="9">
    <source>
        <dbReference type="EMBL" id="KAJ8774848.1"/>
    </source>
</evidence>
<protein>
    <recommendedName>
        <fullName evidence="8">Amino acid transporter transmembrane domain-containing protein</fullName>
    </recommendedName>
</protein>
<evidence type="ECO:0000259" key="8">
    <source>
        <dbReference type="Pfam" id="PF01490"/>
    </source>
</evidence>
<evidence type="ECO:0000256" key="5">
    <source>
        <dbReference type="ARBA" id="ARBA00022989"/>
    </source>
</evidence>
<keyword evidence="2" id="KW-0813">Transport</keyword>
<comment type="caution">
    <text evidence="9">The sequence shown here is derived from an EMBL/GenBank/DDBJ whole genome shotgun (WGS) entry which is preliminary data.</text>
</comment>